<dbReference type="PANTHER" id="PTHR22946">
    <property type="entry name" value="DIENELACTONE HYDROLASE DOMAIN-CONTAINING PROTEIN-RELATED"/>
    <property type="match status" value="1"/>
</dbReference>
<feature type="chain" id="PRO_5034393377" description="AB hydrolase-1 domain-containing protein" evidence="2">
    <location>
        <begin position="19"/>
        <end position="468"/>
    </location>
</feature>
<dbReference type="Gene3D" id="3.40.50.1820">
    <property type="entry name" value="alpha/beta hydrolase"/>
    <property type="match status" value="1"/>
</dbReference>
<dbReference type="OrthoDB" id="249703at2759"/>
<dbReference type="EMBL" id="JAAMPI010002155">
    <property type="protein sequence ID" value="KAF4617999.1"/>
    <property type="molecule type" value="Genomic_DNA"/>
</dbReference>
<dbReference type="PANTHER" id="PTHR22946:SF12">
    <property type="entry name" value="CONIDIAL PIGMENT BIOSYNTHESIS PROTEIN AYG1 (AFU_ORTHOLOGUE AFUA_2G17550)"/>
    <property type="match status" value="1"/>
</dbReference>
<dbReference type="InterPro" id="IPR050261">
    <property type="entry name" value="FrsA_esterase"/>
</dbReference>
<dbReference type="Pfam" id="PF12697">
    <property type="entry name" value="Abhydrolase_6"/>
    <property type="match status" value="1"/>
</dbReference>
<dbReference type="AlphaFoldDB" id="A0A8H4VS29"/>
<evidence type="ECO:0000313" key="4">
    <source>
        <dbReference type="EMBL" id="KAF4617999.1"/>
    </source>
</evidence>
<dbReference type="Proteomes" id="UP000566819">
    <property type="component" value="Unassembled WGS sequence"/>
</dbReference>
<feature type="signal peptide" evidence="2">
    <location>
        <begin position="1"/>
        <end position="18"/>
    </location>
</feature>
<feature type="domain" description="AB hydrolase-1" evidence="3">
    <location>
        <begin position="213"/>
        <end position="421"/>
    </location>
</feature>
<dbReference type="InterPro" id="IPR029058">
    <property type="entry name" value="AB_hydrolase_fold"/>
</dbReference>
<sequence>MWSSHILVQLSLTALGVCTHINSRVVARNVTTTNSSDPQMFQLSTNPDFHFEILRDLSAAPGGGADIGEVLIAAAQIQPGDFESYSTAFNSLADRVYARAQGIDMGRFLASARDAYFAASTYFRSADFYLHGNQSDPRIYTLWAQQTEAFNEAISTLPVPGVRKTLPGDGFEIPTIFYGVEGRDGKSIRRPTIILGNGYDGSQEEMYHMIGKGALERGYNVISYEGPGQPTVRRDQNLGFIPEWEKVVTPVVDYLYTLPEVDTSAIALVGFSFGGYLAARASAFEHRLAATICLDGMHSFSELILGGFPPNLAALVRSGAEQQVNTALASILADPTTATGTRWFFDQGLWAFKTATPFDLLSLTFQYDLANITGQIPGPIFLADAQDDMFGKGQGLYLANQLGSKATYHQFLAVDGAGEHCALGANNIQNQVVFDWVQGIFDTTSSNESKSDSNASASSDWRQVWTWI</sequence>
<keyword evidence="5" id="KW-1185">Reference proteome</keyword>
<keyword evidence="2" id="KW-0732">Signal</keyword>
<proteinExistence type="inferred from homology"/>
<dbReference type="InterPro" id="IPR000073">
    <property type="entry name" value="AB_hydrolase_1"/>
</dbReference>
<protein>
    <recommendedName>
        <fullName evidence="3">AB hydrolase-1 domain-containing protein</fullName>
    </recommendedName>
</protein>
<evidence type="ECO:0000256" key="1">
    <source>
        <dbReference type="ARBA" id="ARBA00038115"/>
    </source>
</evidence>
<organism evidence="4 5">
    <name type="scientific">Cudoniella acicularis</name>
    <dbReference type="NCBI Taxonomy" id="354080"/>
    <lineage>
        <taxon>Eukaryota</taxon>
        <taxon>Fungi</taxon>
        <taxon>Dikarya</taxon>
        <taxon>Ascomycota</taxon>
        <taxon>Pezizomycotina</taxon>
        <taxon>Leotiomycetes</taxon>
        <taxon>Helotiales</taxon>
        <taxon>Tricladiaceae</taxon>
        <taxon>Cudoniella</taxon>
    </lineage>
</organism>
<accession>A0A8H4VS29</accession>
<comment type="similarity">
    <text evidence="1">Belongs to the AB hydrolase superfamily. FUS2 hydrolase family.</text>
</comment>
<dbReference type="Gene3D" id="1.20.1440.110">
    <property type="entry name" value="acylaminoacyl peptidase"/>
    <property type="match status" value="1"/>
</dbReference>
<comment type="caution">
    <text evidence="4">The sequence shown here is derived from an EMBL/GenBank/DDBJ whole genome shotgun (WGS) entry which is preliminary data.</text>
</comment>
<name>A0A8H4VS29_9HELO</name>
<dbReference type="SUPFAM" id="SSF53474">
    <property type="entry name" value="alpha/beta-Hydrolases"/>
    <property type="match status" value="1"/>
</dbReference>
<evidence type="ECO:0000259" key="3">
    <source>
        <dbReference type="Pfam" id="PF12697"/>
    </source>
</evidence>
<reference evidence="4 5" key="1">
    <citation type="submission" date="2020-03" db="EMBL/GenBank/DDBJ databases">
        <title>Draft Genome Sequence of Cudoniella acicularis.</title>
        <authorList>
            <person name="Buettner E."/>
            <person name="Kellner H."/>
        </authorList>
    </citation>
    <scope>NUCLEOTIDE SEQUENCE [LARGE SCALE GENOMIC DNA]</scope>
    <source>
        <strain evidence="4 5">DSM 108380</strain>
    </source>
</reference>
<evidence type="ECO:0000256" key="2">
    <source>
        <dbReference type="SAM" id="SignalP"/>
    </source>
</evidence>
<gene>
    <name evidence="4" type="ORF">G7Y89_g15006</name>
</gene>
<evidence type="ECO:0000313" key="5">
    <source>
        <dbReference type="Proteomes" id="UP000566819"/>
    </source>
</evidence>